<dbReference type="GO" id="GO:0000266">
    <property type="term" value="P:mitochondrial fission"/>
    <property type="evidence" value="ECO:0007669"/>
    <property type="project" value="TreeGrafter"/>
</dbReference>
<dbReference type="GO" id="GO:0005739">
    <property type="term" value="C:mitochondrion"/>
    <property type="evidence" value="ECO:0007669"/>
    <property type="project" value="TreeGrafter"/>
</dbReference>
<evidence type="ECO:0000256" key="3">
    <source>
        <dbReference type="ARBA" id="ARBA00029631"/>
    </source>
</evidence>
<sequence>MARMLVDIKIIILLFYRKMTNPEHDKELEAEIKTELAHIDVYRDTPIRLLGYANEVGEAFRSMVHVNVVRFSYLVAFGYVCADTFDKSQKAYNLEWKNNEERRKQVIITMGDTLCWQSFASVIIPGFTINRLCALTAAILKKTTSLPSPILKTTTTLVGLSAIPFIVKPIDAFVELSMDQSLRKLYKNKFLEKESSEHLKEL</sequence>
<evidence type="ECO:0000256" key="2">
    <source>
        <dbReference type="ARBA" id="ARBA00017835"/>
    </source>
</evidence>
<protein>
    <recommendedName>
        <fullName evidence="2">Mitochondrial fission process protein 1</fullName>
    </recommendedName>
    <alternativeName>
        <fullName evidence="3">Mitochondrial 18 kDa protein</fullName>
    </alternativeName>
</protein>
<name>A0A914DI22_9BILA</name>
<keyword evidence="4" id="KW-1185">Reference proteome</keyword>
<evidence type="ECO:0000313" key="4">
    <source>
        <dbReference type="Proteomes" id="UP000887540"/>
    </source>
</evidence>
<dbReference type="AlphaFoldDB" id="A0A914DI22"/>
<proteinExistence type="inferred from homology"/>
<reference evidence="5" key="1">
    <citation type="submission" date="2022-11" db="UniProtKB">
        <authorList>
            <consortium name="WormBaseParasite"/>
        </authorList>
    </citation>
    <scope>IDENTIFICATION</scope>
</reference>
<evidence type="ECO:0000256" key="1">
    <source>
        <dbReference type="ARBA" id="ARBA00009224"/>
    </source>
</evidence>
<dbReference type="PANTHER" id="PTHR11001:SF2">
    <property type="entry name" value="MITOCHONDRIAL FISSION PROCESS PROTEIN 1"/>
    <property type="match status" value="1"/>
</dbReference>
<dbReference type="Pfam" id="PF10558">
    <property type="entry name" value="MTP18"/>
    <property type="match status" value="1"/>
</dbReference>
<dbReference type="PANTHER" id="PTHR11001">
    <property type="entry name" value="MITOCHONDRIAL FISSION PROCESS PROTEIN 1"/>
    <property type="match status" value="1"/>
</dbReference>
<evidence type="ECO:0000313" key="5">
    <source>
        <dbReference type="WBParaSite" id="ACRNAN_scaffold2764.g22270.t1"/>
    </source>
</evidence>
<comment type="similarity">
    <text evidence="1">Belongs to the MTFP1 family.</text>
</comment>
<dbReference type="WBParaSite" id="ACRNAN_scaffold2764.g22270.t1">
    <property type="protein sequence ID" value="ACRNAN_scaffold2764.g22270.t1"/>
    <property type="gene ID" value="ACRNAN_scaffold2764.g22270"/>
</dbReference>
<dbReference type="InterPro" id="IPR019560">
    <property type="entry name" value="Mitochondrial_18_kDa_protein"/>
</dbReference>
<dbReference type="Proteomes" id="UP000887540">
    <property type="component" value="Unplaced"/>
</dbReference>
<accession>A0A914DI22</accession>
<organism evidence="4 5">
    <name type="scientific">Acrobeloides nanus</name>
    <dbReference type="NCBI Taxonomy" id="290746"/>
    <lineage>
        <taxon>Eukaryota</taxon>
        <taxon>Metazoa</taxon>
        <taxon>Ecdysozoa</taxon>
        <taxon>Nematoda</taxon>
        <taxon>Chromadorea</taxon>
        <taxon>Rhabditida</taxon>
        <taxon>Tylenchina</taxon>
        <taxon>Cephalobomorpha</taxon>
        <taxon>Cephaloboidea</taxon>
        <taxon>Cephalobidae</taxon>
        <taxon>Acrobeloides</taxon>
    </lineage>
</organism>